<dbReference type="Gene3D" id="3.10.180.10">
    <property type="entry name" value="2,3-Dihydroxybiphenyl 1,2-Dioxygenase, domain 1"/>
    <property type="match status" value="1"/>
</dbReference>
<evidence type="ECO:0000256" key="1">
    <source>
        <dbReference type="SAM" id="MobiDB-lite"/>
    </source>
</evidence>
<name>A0A0U1LK39_TALIS</name>
<dbReference type="PANTHER" id="PTHR39175:SF1">
    <property type="entry name" value="FAMILY PROTEIN, PUTATIVE (AFU_ORTHOLOGUE AFUA_3G15060)-RELATED"/>
    <property type="match status" value="1"/>
</dbReference>
<dbReference type="AlphaFoldDB" id="A0A0U1LK39"/>
<evidence type="ECO:0000313" key="2">
    <source>
        <dbReference type="EMBL" id="CRG83343.1"/>
    </source>
</evidence>
<evidence type="ECO:0000313" key="3">
    <source>
        <dbReference type="Proteomes" id="UP000054383"/>
    </source>
</evidence>
<dbReference type="OrthoDB" id="3340372at2759"/>
<reference evidence="2 3" key="1">
    <citation type="submission" date="2015-04" db="EMBL/GenBank/DDBJ databases">
        <authorList>
            <person name="Syromyatnikov M.Y."/>
            <person name="Popov V.N."/>
        </authorList>
    </citation>
    <scope>NUCLEOTIDE SEQUENCE [LARGE SCALE GENOMIC DNA]</scope>
    <source>
        <strain evidence="2">WF-38-12</strain>
    </source>
</reference>
<sequence length="136" mass="15023">MITGIHHVNLLVPEGTLDDAFAFYGETLGLQSTPVPQLQRGTIAWFNIGEASGQQIHIAFGQNDPKASRHPCFRIGSLEELQTLQKRIWDHHMRGGSSAPMAADQPGEQNSGAKGVEYPSRFFARDYAGNRLEFTL</sequence>
<protein>
    <submittedName>
        <fullName evidence="2">Uncharacterized protein</fullName>
    </submittedName>
</protein>
<organism evidence="2 3">
    <name type="scientific">Talaromyces islandicus</name>
    <name type="common">Penicillium islandicum</name>
    <dbReference type="NCBI Taxonomy" id="28573"/>
    <lineage>
        <taxon>Eukaryota</taxon>
        <taxon>Fungi</taxon>
        <taxon>Dikarya</taxon>
        <taxon>Ascomycota</taxon>
        <taxon>Pezizomycotina</taxon>
        <taxon>Eurotiomycetes</taxon>
        <taxon>Eurotiomycetidae</taxon>
        <taxon>Eurotiales</taxon>
        <taxon>Trichocomaceae</taxon>
        <taxon>Talaromyces</taxon>
        <taxon>Talaromyces sect. Islandici</taxon>
    </lineage>
</organism>
<keyword evidence="3" id="KW-1185">Reference proteome</keyword>
<dbReference type="PANTHER" id="PTHR39175">
    <property type="entry name" value="FAMILY PROTEIN, PUTATIVE (AFU_ORTHOLOGUE AFUA_3G15060)-RELATED"/>
    <property type="match status" value="1"/>
</dbReference>
<proteinExistence type="predicted"/>
<feature type="region of interest" description="Disordered" evidence="1">
    <location>
        <begin position="95"/>
        <end position="115"/>
    </location>
</feature>
<accession>A0A0U1LK39</accession>
<dbReference type="EMBL" id="CVMT01000001">
    <property type="protein sequence ID" value="CRG83343.1"/>
    <property type="molecule type" value="Genomic_DNA"/>
</dbReference>
<gene>
    <name evidence="2" type="ORF">PISL3812_00694</name>
</gene>
<dbReference type="OMA" id="WFNITPD"/>
<dbReference type="Proteomes" id="UP000054383">
    <property type="component" value="Unassembled WGS sequence"/>
</dbReference>
<dbReference type="InterPro" id="IPR029068">
    <property type="entry name" value="Glyas_Bleomycin-R_OHBP_Dase"/>
</dbReference>
<dbReference type="SUPFAM" id="SSF54593">
    <property type="entry name" value="Glyoxalase/Bleomycin resistance protein/Dihydroxybiphenyl dioxygenase"/>
    <property type="match status" value="1"/>
</dbReference>